<accession>A0ABV0TD21</accession>
<proteinExistence type="predicted"/>
<name>A0ABV0TD21_9TELE</name>
<keyword evidence="2" id="KW-1185">Reference proteome</keyword>
<evidence type="ECO:0000313" key="1">
    <source>
        <dbReference type="EMBL" id="MEQ2229738.1"/>
    </source>
</evidence>
<evidence type="ECO:0000313" key="2">
    <source>
        <dbReference type="Proteomes" id="UP001482620"/>
    </source>
</evidence>
<comment type="caution">
    <text evidence="1">The sequence shown here is derived from an EMBL/GenBank/DDBJ whole genome shotgun (WGS) entry which is preliminary data.</text>
</comment>
<sequence length="118" mass="13506">MLRLHSVPCRYRVKVKRVHRCSLMQLPTKISDLLHENHCLMIPNQSPSLISVRGINQVRVILLMLPLSSSSSPPAYSTIFTLLRKQLKNPRDKNQLTSEFSNMSALSYTESGMSNTWH</sequence>
<protein>
    <submittedName>
        <fullName evidence="1">Uncharacterized protein</fullName>
    </submittedName>
</protein>
<dbReference type="Proteomes" id="UP001482620">
    <property type="component" value="Unassembled WGS sequence"/>
</dbReference>
<dbReference type="EMBL" id="JAHRIQ010025555">
    <property type="protein sequence ID" value="MEQ2229738.1"/>
    <property type="molecule type" value="Genomic_DNA"/>
</dbReference>
<reference evidence="1 2" key="1">
    <citation type="submission" date="2021-06" db="EMBL/GenBank/DDBJ databases">
        <authorList>
            <person name="Palmer J.M."/>
        </authorList>
    </citation>
    <scope>NUCLEOTIDE SEQUENCE [LARGE SCALE GENOMIC DNA]</scope>
    <source>
        <strain evidence="2">if_2019</strain>
        <tissue evidence="1">Muscle</tissue>
    </source>
</reference>
<organism evidence="1 2">
    <name type="scientific">Ilyodon furcidens</name>
    <name type="common">goldbreast splitfin</name>
    <dbReference type="NCBI Taxonomy" id="33524"/>
    <lineage>
        <taxon>Eukaryota</taxon>
        <taxon>Metazoa</taxon>
        <taxon>Chordata</taxon>
        <taxon>Craniata</taxon>
        <taxon>Vertebrata</taxon>
        <taxon>Euteleostomi</taxon>
        <taxon>Actinopterygii</taxon>
        <taxon>Neopterygii</taxon>
        <taxon>Teleostei</taxon>
        <taxon>Neoteleostei</taxon>
        <taxon>Acanthomorphata</taxon>
        <taxon>Ovalentaria</taxon>
        <taxon>Atherinomorphae</taxon>
        <taxon>Cyprinodontiformes</taxon>
        <taxon>Goodeidae</taxon>
        <taxon>Ilyodon</taxon>
    </lineage>
</organism>
<gene>
    <name evidence="1" type="ORF">ILYODFUR_021959</name>
</gene>